<keyword evidence="4" id="KW-0804">Transcription</keyword>
<keyword evidence="7" id="KW-1185">Reference proteome</keyword>
<accession>A0ABQ2QG90</accession>
<evidence type="ECO:0000256" key="1">
    <source>
        <dbReference type="ARBA" id="ARBA00009437"/>
    </source>
</evidence>
<dbReference type="SUPFAM" id="SSF46785">
    <property type="entry name" value="Winged helix' DNA-binding domain"/>
    <property type="match status" value="1"/>
</dbReference>
<dbReference type="SUPFAM" id="SSF53850">
    <property type="entry name" value="Periplasmic binding protein-like II"/>
    <property type="match status" value="1"/>
</dbReference>
<evidence type="ECO:0000256" key="4">
    <source>
        <dbReference type="ARBA" id="ARBA00023163"/>
    </source>
</evidence>
<evidence type="ECO:0000313" key="7">
    <source>
        <dbReference type="Proteomes" id="UP000654004"/>
    </source>
</evidence>
<dbReference type="Proteomes" id="UP000654004">
    <property type="component" value="Unassembled WGS sequence"/>
</dbReference>
<keyword evidence="2" id="KW-0805">Transcription regulation</keyword>
<proteinExistence type="inferred from homology"/>
<keyword evidence="3" id="KW-0238">DNA-binding</keyword>
<organism evidence="6 7">
    <name type="scientific">Shewanella ulleungensis</name>
    <dbReference type="NCBI Taxonomy" id="2282699"/>
    <lineage>
        <taxon>Bacteria</taxon>
        <taxon>Pseudomonadati</taxon>
        <taxon>Pseudomonadota</taxon>
        <taxon>Gammaproteobacteria</taxon>
        <taxon>Alteromonadales</taxon>
        <taxon>Shewanellaceae</taxon>
        <taxon>Shewanella</taxon>
    </lineage>
</organism>
<evidence type="ECO:0000256" key="2">
    <source>
        <dbReference type="ARBA" id="ARBA00023015"/>
    </source>
</evidence>
<dbReference type="Gene3D" id="1.10.10.10">
    <property type="entry name" value="Winged helix-like DNA-binding domain superfamily/Winged helix DNA-binding domain"/>
    <property type="match status" value="1"/>
</dbReference>
<dbReference type="Pfam" id="PF00126">
    <property type="entry name" value="HTH_1"/>
    <property type="match status" value="1"/>
</dbReference>
<sequence length="304" mass="33549">MVVDIKILKSFISVAAHQSFSGAARELNTVQPAISRHIAMLEDELGVALFIRNSREVVITAAGEQLLHDAKQIITLANKAKYQVMRAQQGQIGELKIAYLSSACLSFMADLIRDYSRRYPDVHVSLFEMTATEQIEAFKNNLIDVGFSRPLPTGIQDEFASSDIYIDKLVAVVGQQHPLAQFAQISLNQLQQQKMIIFHRDEAVGLFDDTIMMCKQAGFSANIISQPRHMQTLLTEVAAGLGVAIAPYCISKLYSQGCCFLALNDAHKSIATQLHVKLTNHSATVDAFVTLVLENQPSIAQRMA</sequence>
<reference evidence="7" key="1">
    <citation type="journal article" date="2019" name="Int. J. Syst. Evol. Microbiol.">
        <title>The Global Catalogue of Microorganisms (GCM) 10K type strain sequencing project: providing services to taxonomists for standard genome sequencing and annotation.</title>
        <authorList>
            <consortium name="The Broad Institute Genomics Platform"/>
            <consortium name="The Broad Institute Genome Sequencing Center for Infectious Disease"/>
            <person name="Wu L."/>
            <person name="Ma J."/>
        </authorList>
    </citation>
    <scope>NUCLEOTIDE SEQUENCE [LARGE SCALE GENOMIC DNA]</scope>
    <source>
        <strain evidence="7">JCM 32305</strain>
    </source>
</reference>
<comment type="similarity">
    <text evidence="1">Belongs to the LysR transcriptional regulatory family.</text>
</comment>
<dbReference type="PROSITE" id="PS50931">
    <property type="entry name" value="HTH_LYSR"/>
    <property type="match status" value="1"/>
</dbReference>
<gene>
    <name evidence="6" type="ORF">GCM10009410_07060</name>
</gene>
<dbReference type="InterPro" id="IPR000847">
    <property type="entry name" value="LysR_HTH_N"/>
</dbReference>
<evidence type="ECO:0000313" key="6">
    <source>
        <dbReference type="EMBL" id="GGP77120.1"/>
    </source>
</evidence>
<dbReference type="PANTHER" id="PTHR30346">
    <property type="entry name" value="TRANSCRIPTIONAL DUAL REGULATOR HCAR-RELATED"/>
    <property type="match status" value="1"/>
</dbReference>
<name>A0ABQ2QG90_9GAMM</name>
<evidence type="ECO:0000259" key="5">
    <source>
        <dbReference type="PROSITE" id="PS50931"/>
    </source>
</evidence>
<dbReference type="InterPro" id="IPR036388">
    <property type="entry name" value="WH-like_DNA-bd_sf"/>
</dbReference>
<dbReference type="InterPro" id="IPR036390">
    <property type="entry name" value="WH_DNA-bd_sf"/>
</dbReference>
<protein>
    <submittedName>
        <fullName evidence="6">LysR family transcriptional regulator</fullName>
    </submittedName>
</protein>
<dbReference type="InterPro" id="IPR005119">
    <property type="entry name" value="LysR_subst-bd"/>
</dbReference>
<evidence type="ECO:0000256" key="3">
    <source>
        <dbReference type="ARBA" id="ARBA00023125"/>
    </source>
</evidence>
<dbReference type="CDD" id="cd08414">
    <property type="entry name" value="PBP2_LTTR_aromatics_like"/>
    <property type="match status" value="1"/>
</dbReference>
<dbReference type="PANTHER" id="PTHR30346:SF28">
    <property type="entry name" value="HTH-TYPE TRANSCRIPTIONAL REGULATOR CYNR"/>
    <property type="match status" value="1"/>
</dbReference>
<feature type="domain" description="HTH lysR-type" evidence="5">
    <location>
        <begin position="3"/>
        <end position="60"/>
    </location>
</feature>
<dbReference type="EMBL" id="BMQW01000001">
    <property type="protein sequence ID" value="GGP77120.1"/>
    <property type="molecule type" value="Genomic_DNA"/>
</dbReference>
<dbReference type="Pfam" id="PF03466">
    <property type="entry name" value="LysR_substrate"/>
    <property type="match status" value="1"/>
</dbReference>
<dbReference type="PRINTS" id="PR00039">
    <property type="entry name" value="HTHLYSR"/>
</dbReference>
<comment type="caution">
    <text evidence="6">The sequence shown here is derived from an EMBL/GenBank/DDBJ whole genome shotgun (WGS) entry which is preliminary data.</text>
</comment>
<dbReference type="Gene3D" id="3.40.190.10">
    <property type="entry name" value="Periplasmic binding protein-like II"/>
    <property type="match status" value="2"/>
</dbReference>